<protein>
    <recommendedName>
        <fullName evidence="13">ATP-dependent DNA helicase</fullName>
        <ecNumber evidence="13">5.6.2.4</ecNumber>
    </recommendedName>
</protein>
<evidence type="ECO:0000256" key="5">
    <source>
        <dbReference type="ARBA" id="ARBA00022801"/>
    </source>
</evidence>
<evidence type="ECO:0000256" key="11">
    <source>
        <dbReference type="ARBA" id="ARBA00034617"/>
    </source>
</evidence>
<evidence type="ECO:0000259" key="15">
    <source>
        <dbReference type="PROSITE" id="PS51192"/>
    </source>
</evidence>
<dbReference type="Gene3D" id="3.40.50.300">
    <property type="entry name" value="P-loop containing nucleotide triphosphate hydrolases"/>
    <property type="match status" value="2"/>
</dbReference>
<dbReference type="RefSeq" id="XP_014252035.1">
    <property type="nucleotide sequence ID" value="XM_014396549.2"/>
</dbReference>
<dbReference type="GO" id="GO:0005737">
    <property type="term" value="C:cytoplasm"/>
    <property type="evidence" value="ECO:0007669"/>
    <property type="project" value="TreeGrafter"/>
</dbReference>
<dbReference type="OrthoDB" id="10261556at2759"/>
<feature type="region of interest" description="Disordered" evidence="14">
    <location>
        <begin position="787"/>
        <end position="808"/>
    </location>
</feature>
<keyword evidence="3" id="KW-0479">Metal-binding</keyword>
<dbReference type="InterPro" id="IPR011545">
    <property type="entry name" value="DEAD/DEAH_box_helicase_dom"/>
</dbReference>
<dbReference type="GO" id="GO:0016787">
    <property type="term" value="F:hydrolase activity"/>
    <property type="evidence" value="ECO:0007669"/>
    <property type="project" value="UniProtKB-KW"/>
</dbReference>
<dbReference type="PANTHER" id="PTHR13710">
    <property type="entry name" value="DNA HELICASE RECQ FAMILY MEMBER"/>
    <property type="match status" value="1"/>
</dbReference>
<comment type="subcellular location">
    <subcellularLocation>
        <location evidence="1 13">Nucleus</location>
    </subcellularLocation>
</comment>
<keyword evidence="8" id="KW-0238">DNA-binding</keyword>
<dbReference type="Proteomes" id="UP000494040">
    <property type="component" value="Unassembled WGS sequence"/>
</dbReference>
<dbReference type="OMA" id="AWAEIFN"/>
<dbReference type="GO" id="GO:0046872">
    <property type="term" value="F:metal ion binding"/>
    <property type="evidence" value="ECO:0007669"/>
    <property type="project" value="UniProtKB-KW"/>
</dbReference>
<dbReference type="PROSITE" id="PS51194">
    <property type="entry name" value="HELICASE_CTER"/>
    <property type="match status" value="1"/>
</dbReference>
<feature type="domain" description="Helicase ATP-binding" evidence="15">
    <location>
        <begin position="43"/>
        <end position="218"/>
    </location>
</feature>
<reference evidence="17" key="1">
    <citation type="submission" date="2022-01" db="UniProtKB">
        <authorList>
            <consortium name="EnsemblMetazoa"/>
        </authorList>
    </citation>
    <scope>IDENTIFICATION</scope>
</reference>
<comment type="catalytic activity">
    <reaction evidence="11 13">
        <text>Couples ATP hydrolysis with the unwinding of duplex DNA by translocating in the 3'-5' direction.</text>
        <dbReference type="EC" id="5.6.2.4"/>
    </reaction>
</comment>
<dbReference type="AlphaFoldDB" id="A0A8I6RTB1"/>
<evidence type="ECO:0000313" key="17">
    <source>
        <dbReference type="EnsemblMetazoa" id="XP_014252035.1"/>
    </source>
</evidence>
<keyword evidence="7 13" id="KW-0067">ATP-binding</keyword>
<dbReference type="InterPro" id="IPR027417">
    <property type="entry name" value="P-loop_NTPase"/>
</dbReference>
<dbReference type="PROSITE" id="PS00690">
    <property type="entry name" value="DEAH_ATP_HELICASE"/>
    <property type="match status" value="1"/>
</dbReference>
<dbReference type="FunFam" id="3.40.50.300:FF:000444">
    <property type="entry name" value="ATP-dependent DNA helicase"/>
    <property type="match status" value="1"/>
</dbReference>
<keyword evidence="9" id="KW-0413">Isomerase</keyword>
<name>A0A8I6RTB1_CIMLE</name>
<dbReference type="SUPFAM" id="SSF52540">
    <property type="entry name" value="P-loop containing nucleoside triphosphate hydrolases"/>
    <property type="match status" value="1"/>
</dbReference>
<dbReference type="Pfam" id="PF16124">
    <property type="entry name" value="RecQ_Zn_bind"/>
    <property type="match status" value="1"/>
</dbReference>
<keyword evidence="4 13" id="KW-0547">Nucleotide-binding</keyword>
<dbReference type="EC" id="5.6.2.4" evidence="13"/>
<dbReference type="InterPro" id="IPR002464">
    <property type="entry name" value="DNA/RNA_helicase_DEAH_CS"/>
</dbReference>
<evidence type="ECO:0000256" key="8">
    <source>
        <dbReference type="ARBA" id="ARBA00023125"/>
    </source>
</evidence>
<accession>A0A8I6RTB1</accession>
<evidence type="ECO:0000256" key="10">
    <source>
        <dbReference type="ARBA" id="ARBA00023242"/>
    </source>
</evidence>
<dbReference type="InterPro" id="IPR038190">
    <property type="entry name" value="SRI_sf"/>
</dbReference>
<evidence type="ECO:0000256" key="2">
    <source>
        <dbReference type="ARBA" id="ARBA00005446"/>
    </source>
</evidence>
<dbReference type="Pfam" id="PF00271">
    <property type="entry name" value="Helicase_C"/>
    <property type="match status" value="1"/>
</dbReference>
<dbReference type="GO" id="GO:0006355">
    <property type="term" value="P:regulation of DNA-templated transcription"/>
    <property type="evidence" value="ECO:0007669"/>
    <property type="project" value="InterPro"/>
</dbReference>
<dbReference type="PANTHER" id="PTHR13710:SF152">
    <property type="entry name" value="ATP-DEPENDENT DNA HELICASE Q5"/>
    <property type="match status" value="1"/>
</dbReference>
<dbReference type="SMART" id="SM00490">
    <property type="entry name" value="HELICc"/>
    <property type="match status" value="1"/>
</dbReference>
<evidence type="ECO:0000313" key="18">
    <source>
        <dbReference type="Proteomes" id="UP000494040"/>
    </source>
</evidence>
<comment type="similarity">
    <text evidence="2 13">Belongs to the helicase family. RecQ subfamily.</text>
</comment>
<keyword evidence="18" id="KW-1185">Reference proteome</keyword>
<dbReference type="NCBIfam" id="TIGR00614">
    <property type="entry name" value="recQ_fam"/>
    <property type="match status" value="1"/>
</dbReference>
<dbReference type="GeneID" id="106668101"/>
<evidence type="ECO:0000256" key="6">
    <source>
        <dbReference type="ARBA" id="ARBA00022806"/>
    </source>
</evidence>
<evidence type="ECO:0000256" key="12">
    <source>
        <dbReference type="ARBA" id="ARBA00049360"/>
    </source>
</evidence>
<sequence length="949" mass="108869">MDGDMRKYVKTMTEVSSKDLSEKLFTVFGFRTFKNDLQKKAIVEIVKRRHDVFVSMPTGSGKSLCFQLPALMHENKIAIVFSPLLALMKDQIDGLRKMKIKAETVNSKVSAAERQRVINDLNCVKSDTKLLYITPEFAATDTFKLILSKLYKFKKLSYVVVDEAHCVSQWGHNFRPDYLKLGKIRDVIPDVPWIALTATASKHVADDIKKHLKLKEPVQSFKTSCFRSNLFYDVVYEDLLQDPYSHLKDFIEDIFEKEDNCSKICDKGCGIIYCRTRELTEEVARVLSRKGIPTVPYHAGLKDKERIQVQDDWFSGKYSVISATVSFGMGVDKSSVRFVIHWGMASSIPAYYQESGRAGRDGKPAYCRIYHSKTQRKSLDFILKLEQSQAKNESMEQKAKANYKNFQIMVDYCETARCRHWSFAKFFDDSKPNCQKKCDVCKNQKQVEALIEDFHSVATGYHTFQLTASARTATSDEMYGDLMNKNAGVNEDNIIEDKWGRDVYSEKDTELLDTIKQQFKLRKGNQNEVAGNEIVIKNSIVNAADCTSTKVRGLSVAVREEYVKFFKSLLEKNLTVSKCKDGTSLPKLKSTDVQNIAANLEYSVFSASKVVALYRRKVANLFADIRKQTEQLNLYSNIRDYIAKDNMSKGVEKLMKLLEEESSSSFEKASSDIDKLNKEVGGTAKSNLETKDFEAEKRNIKECYMKIPKNPTKYDKSEKEIHDDVKIDISDKNVESLTVNRQNEQIEQNGIEKSSNITVHLNNIDQNVIANIEDINKECTRVDISDVPMDMPSSEDKQNNVTSDSYRLSSDISQKRIENIEKVQNLKRTHDNLVDNPTHEVEVKRKKIYSDNIDIPFHHTRQKQSRDQEYAIKKEMSGVVIKYLMPYYKKKEISSRDAFKLLARKIVHSLLPQKKTYGDHEIRSYISEIHKKGVFTKSAAEIEKCVLHI</sequence>
<proteinExistence type="inferred from homology"/>
<dbReference type="Pfam" id="PF00270">
    <property type="entry name" value="DEAD"/>
    <property type="match status" value="1"/>
</dbReference>
<keyword evidence="10 13" id="KW-0539">Nucleus</keyword>
<dbReference type="Gene3D" id="1.10.1740.100">
    <property type="entry name" value="Set2, Rpb1 interacting domain"/>
    <property type="match status" value="1"/>
</dbReference>
<feature type="compositionally biased region" description="Polar residues" evidence="14">
    <location>
        <begin position="799"/>
        <end position="808"/>
    </location>
</feature>
<comment type="catalytic activity">
    <reaction evidence="12 13">
        <text>ATP + H2O = ADP + phosphate + H(+)</text>
        <dbReference type="Rhea" id="RHEA:13065"/>
        <dbReference type="ChEBI" id="CHEBI:15377"/>
        <dbReference type="ChEBI" id="CHEBI:15378"/>
        <dbReference type="ChEBI" id="CHEBI:30616"/>
        <dbReference type="ChEBI" id="CHEBI:43474"/>
        <dbReference type="ChEBI" id="CHEBI:456216"/>
    </reaction>
</comment>
<evidence type="ECO:0000256" key="14">
    <source>
        <dbReference type="SAM" id="MobiDB-lite"/>
    </source>
</evidence>
<keyword evidence="5 13" id="KW-0378">Hydrolase</keyword>
<dbReference type="GO" id="GO:0005694">
    <property type="term" value="C:chromosome"/>
    <property type="evidence" value="ECO:0007669"/>
    <property type="project" value="InterPro"/>
</dbReference>
<dbReference type="GO" id="GO:0000724">
    <property type="term" value="P:double-strand break repair via homologous recombination"/>
    <property type="evidence" value="ECO:0007669"/>
    <property type="project" value="TreeGrafter"/>
</dbReference>
<dbReference type="Gene3D" id="6.10.250.3140">
    <property type="match status" value="1"/>
</dbReference>
<evidence type="ECO:0000256" key="1">
    <source>
        <dbReference type="ARBA" id="ARBA00004123"/>
    </source>
</evidence>
<dbReference type="KEGG" id="clec:106668101"/>
<dbReference type="GO" id="GO:0005524">
    <property type="term" value="F:ATP binding"/>
    <property type="evidence" value="ECO:0007669"/>
    <property type="project" value="UniProtKB-KW"/>
</dbReference>
<organism evidence="17 18">
    <name type="scientific">Cimex lectularius</name>
    <name type="common">Bed bug</name>
    <name type="synonym">Acanthia lectularia</name>
    <dbReference type="NCBI Taxonomy" id="79782"/>
    <lineage>
        <taxon>Eukaryota</taxon>
        <taxon>Metazoa</taxon>
        <taxon>Ecdysozoa</taxon>
        <taxon>Arthropoda</taxon>
        <taxon>Hexapoda</taxon>
        <taxon>Insecta</taxon>
        <taxon>Pterygota</taxon>
        <taxon>Neoptera</taxon>
        <taxon>Paraneoptera</taxon>
        <taxon>Hemiptera</taxon>
        <taxon>Heteroptera</taxon>
        <taxon>Panheteroptera</taxon>
        <taxon>Cimicomorpha</taxon>
        <taxon>Cimicidae</taxon>
        <taxon>Cimex</taxon>
    </lineage>
</organism>
<dbReference type="GO" id="GO:0005634">
    <property type="term" value="C:nucleus"/>
    <property type="evidence" value="ECO:0007669"/>
    <property type="project" value="UniProtKB-SubCell"/>
</dbReference>
<dbReference type="GO" id="GO:0009378">
    <property type="term" value="F:four-way junction helicase activity"/>
    <property type="evidence" value="ECO:0007669"/>
    <property type="project" value="TreeGrafter"/>
</dbReference>
<dbReference type="InterPro" id="IPR004589">
    <property type="entry name" value="DNA_helicase_ATP-dep_RecQ"/>
</dbReference>
<dbReference type="InterPro" id="IPR014001">
    <property type="entry name" value="Helicase_ATP-bd"/>
</dbReference>
<dbReference type="InterPro" id="IPR032284">
    <property type="entry name" value="RecQ_Zn-bd"/>
</dbReference>
<dbReference type="EnsemblMetazoa" id="XM_014396549.2">
    <property type="protein sequence ID" value="XP_014252035.1"/>
    <property type="gene ID" value="LOC106668101"/>
</dbReference>
<dbReference type="SMART" id="SM00487">
    <property type="entry name" value="DEXDc"/>
    <property type="match status" value="1"/>
</dbReference>
<evidence type="ECO:0000259" key="16">
    <source>
        <dbReference type="PROSITE" id="PS51194"/>
    </source>
</evidence>
<evidence type="ECO:0000256" key="7">
    <source>
        <dbReference type="ARBA" id="ARBA00022840"/>
    </source>
</evidence>
<dbReference type="Pfam" id="PF08236">
    <property type="entry name" value="SRI"/>
    <property type="match status" value="1"/>
</dbReference>
<keyword evidence="6 13" id="KW-0347">Helicase</keyword>
<dbReference type="GO" id="GO:0003677">
    <property type="term" value="F:DNA binding"/>
    <property type="evidence" value="ECO:0007669"/>
    <property type="project" value="UniProtKB-KW"/>
</dbReference>
<dbReference type="PROSITE" id="PS51192">
    <property type="entry name" value="HELICASE_ATP_BIND_1"/>
    <property type="match status" value="1"/>
</dbReference>
<evidence type="ECO:0000256" key="3">
    <source>
        <dbReference type="ARBA" id="ARBA00022723"/>
    </source>
</evidence>
<evidence type="ECO:0000256" key="13">
    <source>
        <dbReference type="RuleBase" id="RU364117"/>
    </source>
</evidence>
<evidence type="ECO:0000256" key="9">
    <source>
        <dbReference type="ARBA" id="ARBA00023235"/>
    </source>
</evidence>
<dbReference type="GO" id="GO:0043138">
    <property type="term" value="F:3'-5' DNA helicase activity"/>
    <property type="evidence" value="ECO:0007669"/>
    <property type="project" value="UniProtKB-EC"/>
</dbReference>
<dbReference type="InterPro" id="IPR013257">
    <property type="entry name" value="SRI"/>
</dbReference>
<evidence type="ECO:0000256" key="4">
    <source>
        <dbReference type="ARBA" id="ARBA00022741"/>
    </source>
</evidence>
<dbReference type="InterPro" id="IPR001650">
    <property type="entry name" value="Helicase_C-like"/>
</dbReference>
<feature type="domain" description="Helicase C-terminal" evidence="16">
    <location>
        <begin position="246"/>
        <end position="407"/>
    </location>
</feature>